<dbReference type="AlphaFoldDB" id="A0A6I6EVQ9"/>
<sequence length="65" mass="7634">MIDREIDVDREINRQVREASKQQYEIAKEINSMLAYGAINLGLNQVDKENDSEKRVKEDLNRVIK</sequence>
<name>A0A6I6EVQ9_9CLOT</name>
<keyword evidence="2" id="KW-1185">Reference proteome</keyword>
<accession>A0A6I6EVQ9</accession>
<gene>
    <name evidence="1" type="ORF">GOM49_03085</name>
</gene>
<reference evidence="1 2" key="1">
    <citation type="submission" date="2019-12" db="EMBL/GenBank/DDBJ databases">
        <title>Genome sequenceing of Clostridium bovifaecis.</title>
        <authorList>
            <person name="Yao Y."/>
        </authorList>
    </citation>
    <scope>NUCLEOTIDE SEQUENCE [LARGE SCALE GENOMIC DNA]</scope>
    <source>
        <strain evidence="1 2">BXX</strain>
    </source>
</reference>
<evidence type="ECO:0000313" key="2">
    <source>
        <dbReference type="Proteomes" id="UP000422764"/>
    </source>
</evidence>
<proteinExistence type="predicted"/>
<organism evidence="1 2">
    <name type="scientific">Clostridium bovifaecis</name>
    <dbReference type="NCBI Taxonomy" id="2184719"/>
    <lineage>
        <taxon>Bacteria</taxon>
        <taxon>Bacillati</taxon>
        <taxon>Bacillota</taxon>
        <taxon>Clostridia</taxon>
        <taxon>Eubacteriales</taxon>
        <taxon>Clostridiaceae</taxon>
        <taxon>Clostridium</taxon>
    </lineage>
</organism>
<protein>
    <submittedName>
        <fullName evidence="1">Uncharacterized protein</fullName>
    </submittedName>
</protein>
<evidence type="ECO:0000313" key="1">
    <source>
        <dbReference type="EMBL" id="QGU94231.1"/>
    </source>
</evidence>
<dbReference type="EMBL" id="CP046522">
    <property type="protein sequence ID" value="QGU94231.1"/>
    <property type="molecule type" value="Genomic_DNA"/>
</dbReference>
<dbReference type="Proteomes" id="UP000422764">
    <property type="component" value="Chromosome"/>
</dbReference>